<dbReference type="PANTHER" id="PTHR33099:SF7">
    <property type="entry name" value="MYND-TYPE DOMAIN-CONTAINING PROTEIN"/>
    <property type="match status" value="1"/>
</dbReference>
<dbReference type="PANTHER" id="PTHR33099">
    <property type="entry name" value="FE2OG DIOXYGENASE DOMAIN-CONTAINING PROTEIN"/>
    <property type="match status" value="1"/>
</dbReference>
<dbReference type="Proteomes" id="UP000620124">
    <property type="component" value="Unassembled WGS sequence"/>
</dbReference>
<reference evidence="2" key="1">
    <citation type="submission" date="2020-05" db="EMBL/GenBank/DDBJ databases">
        <title>Mycena genomes resolve the evolution of fungal bioluminescence.</title>
        <authorList>
            <person name="Tsai I.J."/>
        </authorList>
    </citation>
    <scope>NUCLEOTIDE SEQUENCE</scope>
    <source>
        <strain evidence="2">CCC161011</strain>
    </source>
</reference>
<evidence type="ECO:0000256" key="1">
    <source>
        <dbReference type="SAM" id="MobiDB-lite"/>
    </source>
</evidence>
<protein>
    <submittedName>
        <fullName evidence="2">Uncharacterized protein</fullName>
    </submittedName>
</protein>
<dbReference type="OrthoDB" id="3266192at2759"/>
<feature type="compositionally biased region" description="Acidic residues" evidence="1">
    <location>
        <begin position="43"/>
        <end position="53"/>
    </location>
</feature>
<keyword evidence="3" id="KW-1185">Reference proteome</keyword>
<dbReference type="AlphaFoldDB" id="A0A8H6X3R4"/>
<evidence type="ECO:0000313" key="3">
    <source>
        <dbReference type="Proteomes" id="UP000620124"/>
    </source>
</evidence>
<proteinExistence type="predicted"/>
<gene>
    <name evidence="2" type="ORF">MVEN_02364600</name>
</gene>
<accession>A0A8H6X3R4</accession>
<dbReference type="EMBL" id="JACAZI010000029">
    <property type="protein sequence ID" value="KAF7333484.1"/>
    <property type="molecule type" value="Genomic_DNA"/>
</dbReference>
<name>A0A8H6X3R4_9AGAR</name>
<organism evidence="2 3">
    <name type="scientific">Mycena venus</name>
    <dbReference type="NCBI Taxonomy" id="2733690"/>
    <lineage>
        <taxon>Eukaryota</taxon>
        <taxon>Fungi</taxon>
        <taxon>Dikarya</taxon>
        <taxon>Basidiomycota</taxon>
        <taxon>Agaricomycotina</taxon>
        <taxon>Agaricomycetes</taxon>
        <taxon>Agaricomycetidae</taxon>
        <taxon>Agaricales</taxon>
        <taxon>Marasmiineae</taxon>
        <taxon>Mycenaceae</taxon>
        <taxon>Mycena</taxon>
    </lineage>
</organism>
<feature type="region of interest" description="Disordered" evidence="1">
    <location>
        <begin position="1"/>
        <end position="66"/>
    </location>
</feature>
<evidence type="ECO:0000313" key="2">
    <source>
        <dbReference type="EMBL" id="KAF7333484.1"/>
    </source>
</evidence>
<comment type="caution">
    <text evidence="2">The sequence shown here is derived from an EMBL/GenBank/DDBJ whole genome shotgun (WGS) entry which is preliminary data.</text>
</comment>
<sequence>MEFIPPPPKEVIDIADDSDNEGLPVAKQALSGASGTENALSDIESDDEDDENEVEQKPLIAPSTDITGDFEDALQDGFDFDGVFAFSQRYGIGVAPNPCLNIDGLGTVGIPLSERDARAIISASMPVCGTNNDTKTSGIWEVPSEKVHFENPAWDAWIQKTTGVAASTALAAYTAVKPSFTLKKLVIHEQSPHTTRFKEPISEDESDPKIGDFIVILPGRFEGAQLQLRHAGQLKLLNFAHQSGLSTSVVAAYSGVEHTLAGVSSGFRLSLVYDIVQPITHVGLRPTLPEMQGATQKLHNVLLSWRQGAIEEAPDLLACLLQHKYSKTQNFSAKSLTGSDALLIAHLRPLARELKFRIYLAHIQVTVTTPSEAEDDGYDGYGCGYGRRRFGGYGGWGRRSRYGCYDEYSDEDMDIDEDEFVDNDDEREEHLAVTQVVDLRGMPISVGLNLQTDELINGTFTDQGPDHASFERDDRTTATRTQIYRRTVLLIWPKDGDIDSGVSVGDIYDYACSALRSSLTVSPTEREKKLVNRLLQCCQTHRLEPKLKIAVQVLRESADRWNDVQILLRTLKACGVDKNADLMGPEGFVSAYQAFGWDPLKDFYGQVMANDESNARRHALLARLTQMGVDEEDAEVSRWCKDQADLVLRSLSKIDAAQIPWLADLGLSRGGEFLRDVIFPQLHAQKLDKTFWIPFIRRIQLSMNAIPTTSSEIVEGLIVQCVAETVRNLPAFPTKPVQPYYAYRGNQQEKSSDAILEIIKLCVDTRNETLCAVIFTKMRDAVRSGAYTPSFPPWLYYAELSPALIQYMQGKTAPDVIFQPFFVDVIDSMISAARQSPNGTAITPCSLTEAHKSVVMNAARKAGGIVILKQRLTADSLKGHDSGTLQALARTIAKEFPRQQMQDIGAQQAYSDLIIAVVRLAIDTFDVSSLVKTAPYQSRPYYSSYGSKSPADQMMDMVKFCFEVGAKSQCQRLLLRFIPPPKGSTVTQHISKVLAPFLPVLRQYLASKKLDFQTEPYRVFAAAVVKAYAEKVMEQKPAEIVPVASLQRIGCQGCAECRELKAFFLSNKINISFSRVQAIRTHLERQLETTRKWGVIWTTIRSGSPHTLQVTKPASMTALGLWTANSETGKALLQGLGDAATQVRILGLAYPTVYARIWGQNPPSVPAAGTTLMPLANANQILNAQKRAAIDLTVQVAKKPRTS</sequence>